<keyword evidence="1" id="KW-1185">Reference proteome</keyword>
<dbReference type="Proteomes" id="UP000887569">
    <property type="component" value="Unplaced"/>
</dbReference>
<accession>A0A915B5P0</accession>
<proteinExistence type="predicted"/>
<sequence>MVAPHGLAIKTKRRLMWANVELYTTSISYAIRSAFSRRIAFARRLNNSITTEHIDSITSHGKHH</sequence>
<evidence type="ECO:0000313" key="1">
    <source>
        <dbReference type="Proteomes" id="UP000887569"/>
    </source>
</evidence>
<evidence type="ECO:0000313" key="2">
    <source>
        <dbReference type="WBParaSite" id="PgR027_g137_t01"/>
    </source>
</evidence>
<reference evidence="2" key="1">
    <citation type="submission" date="2022-11" db="UniProtKB">
        <authorList>
            <consortium name="WormBaseParasite"/>
        </authorList>
    </citation>
    <scope>IDENTIFICATION</scope>
</reference>
<name>A0A915B5P0_PARUN</name>
<dbReference type="AlphaFoldDB" id="A0A915B5P0"/>
<dbReference type="WBParaSite" id="PgR027_g137_t01">
    <property type="protein sequence ID" value="PgR027_g137_t01"/>
    <property type="gene ID" value="PgR027_g137"/>
</dbReference>
<organism evidence="1 2">
    <name type="scientific">Parascaris univalens</name>
    <name type="common">Nematode worm</name>
    <dbReference type="NCBI Taxonomy" id="6257"/>
    <lineage>
        <taxon>Eukaryota</taxon>
        <taxon>Metazoa</taxon>
        <taxon>Ecdysozoa</taxon>
        <taxon>Nematoda</taxon>
        <taxon>Chromadorea</taxon>
        <taxon>Rhabditida</taxon>
        <taxon>Spirurina</taxon>
        <taxon>Ascaridomorpha</taxon>
        <taxon>Ascaridoidea</taxon>
        <taxon>Ascarididae</taxon>
        <taxon>Parascaris</taxon>
    </lineage>
</organism>
<protein>
    <submittedName>
        <fullName evidence="2">Uncharacterized protein</fullName>
    </submittedName>
</protein>